<dbReference type="EMBL" id="VHII01000023">
    <property type="protein sequence ID" value="KAF1372511.1"/>
    <property type="molecule type" value="Genomic_DNA"/>
</dbReference>
<keyword evidence="2" id="KW-0732">Signal</keyword>
<feature type="transmembrane region" description="Helical" evidence="1">
    <location>
        <begin position="318"/>
        <end position="335"/>
    </location>
</feature>
<evidence type="ECO:0000256" key="1">
    <source>
        <dbReference type="SAM" id="Phobius"/>
    </source>
</evidence>
<evidence type="ECO:0000313" key="4">
    <source>
        <dbReference type="Proteomes" id="UP000465112"/>
    </source>
</evidence>
<reference evidence="3 4" key="1">
    <citation type="submission" date="2019-06" db="EMBL/GenBank/DDBJ databases">
        <title>A chromosome-scale genome assembly of the European perch, Perca fluviatilis.</title>
        <authorList>
            <person name="Roques C."/>
            <person name="Zahm M."/>
            <person name="Cabau C."/>
            <person name="Klopp C."/>
            <person name="Bouchez O."/>
            <person name="Donnadieu C."/>
            <person name="Kuhl H."/>
            <person name="Gislard M."/>
            <person name="Guendouz S."/>
            <person name="Journot L."/>
            <person name="Haffray P."/>
            <person name="Bestin A."/>
            <person name="Morvezen R."/>
            <person name="Feron R."/>
            <person name="Wen M."/>
            <person name="Jouanno E."/>
            <person name="Herpin A."/>
            <person name="Schartl M."/>
            <person name="Postlethwait J."/>
            <person name="Schaerlinger B."/>
            <person name="Chardard D."/>
            <person name="Lecocq T."/>
            <person name="Poncet C."/>
            <person name="Jaffrelo L."/>
            <person name="Lampietro C."/>
            <person name="Guiguen Y."/>
        </authorList>
    </citation>
    <scope>NUCLEOTIDE SEQUENCE [LARGE SCALE GENOMIC DNA]</scope>
    <source>
        <tissue evidence="3">Blood</tissue>
    </source>
</reference>
<gene>
    <name evidence="3" type="ORF">PFLUV_G00266240</name>
</gene>
<comment type="caution">
    <text evidence="3">The sequence shown here is derived from an EMBL/GenBank/DDBJ whole genome shotgun (WGS) entry which is preliminary data.</text>
</comment>
<sequence length="336" mass="35913">MENTYKSKQYGGHSNLSRLLLLLFLAGLQPVLSSDEETPGLDDDDDNEEAVKISCKIVGPDYVTVGVPSSVECFSNCLMMKTACSYSMSLDGQIAQGQGNVLAFTVNNWVEALTVTCTATVEDTGLTATTTKQLQVLAGPANVSITGPDLMNPSVSHTYSCHAYCRPSCIYAWKTDKGPWIGGQGNVISVTPQEMDNSKMLICKATNSVSGLFDTATRNIAVASGPSEVQIKGPDVIEIAKKHKFVCTAECLPSCRYVSSVDSQTVRGNVIEIAVDYPLKSVTLRCEAQNTASRRTATAVKTVQIAGSDRNLSTRPEATLAVLLLAFIISGAFTLM</sequence>
<organism evidence="3 4">
    <name type="scientific">Perca fluviatilis</name>
    <name type="common">European perch</name>
    <dbReference type="NCBI Taxonomy" id="8168"/>
    <lineage>
        <taxon>Eukaryota</taxon>
        <taxon>Metazoa</taxon>
        <taxon>Chordata</taxon>
        <taxon>Craniata</taxon>
        <taxon>Vertebrata</taxon>
        <taxon>Euteleostomi</taxon>
        <taxon>Actinopterygii</taxon>
        <taxon>Neopterygii</taxon>
        <taxon>Teleostei</taxon>
        <taxon>Neoteleostei</taxon>
        <taxon>Acanthomorphata</taxon>
        <taxon>Eupercaria</taxon>
        <taxon>Perciformes</taxon>
        <taxon>Percoidei</taxon>
        <taxon>Percidae</taxon>
        <taxon>Percinae</taxon>
        <taxon>Perca</taxon>
    </lineage>
</organism>
<evidence type="ECO:0000256" key="2">
    <source>
        <dbReference type="SAM" id="SignalP"/>
    </source>
</evidence>
<dbReference type="Proteomes" id="UP000465112">
    <property type="component" value="Chromosome 23"/>
</dbReference>
<proteinExistence type="predicted"/>
<evidence type="ECO:0008006" key="5">
    <source>
        <dbReference type="Google" id="ProtNLM"/>
    </source>
</evidence>
<evidence type="ECO:0000313" key="3">
    <source>
        <dbReference type="EMBL" id="KAF1372511.1"/>
    </source>
</evidence>
<dbReference type="OrthoDB" id="8529748at2759"/>
<feature type="chain" id="PRO_5025679019" description="Ig-like domain-containing protein" evidence="2">
    <location>
        <begin position="34"/>
        <end position="336"/>
    </location>
</feature>
<accession>A0A6A5DNQ0</accession>
<keyword evidence="1" id="KW-1133">Transmembrane helix</keyword>
<protein>
    <recommendedName>
        <fullName evidence="5">Ig-like domain-containing protein</fullName>
    </recommendedName>
</protein>
<feature type="signal peptide" evidence="2">
    <location>
        <begin position="1"/>
        <end position="33"/>
    </location>
</feature>
<keyword evidence="1" id="KW-0472">Membrane</keyword>
<keyword evidence="1" id="KW-0812">Transmembrane</keyword>
<keyword evidence="4" id="KW-1185">Reference proteome</keyword>
<name>A0A6A5DNQ0_PERFL</name>
<dbReference type="AlphaFoldDB" id="A0A6A5DNQ0"/>